<evidence type="ECO:0000259" key="9">
    <source>
        <dbReference type="Pfam" id="PF18052"/>
    </source>
</evidence>
<evidence type="ECO:0000256" key="5">
    <source>
        <dbReference type="ARBA" id="ARBA00022821"/>
    </source>
</evidence>
<dbReference type="Gene3D" id="3.40.50.300">
    <property type="entry name" value="P-loop containing nucleotide triphosphate hydrolases"/>
    <property type="match status" value="1"/>
</dbReference>
<dbReference type="PANTHER" id="PTHR36766">
    <property type="entry name" value="PLANT BROAD-SPECTRUM MILDEW RESISTANCE PROTEIN RPW8"/>
    <property type="match status" value="1"/>
</dbReference>
<evidence type="ECO:0000256" key="4">
    <source>
        <dbReference type="ARBA" id="ARBA00022741"/>
    </source>
</evidence>
<evidence type="ECO:0000313" key="11">
    <source>
        <dbReference type="EMBL" id="RLN15915.1"/>
    </source>
</evidence>
<gene>
    <name evidence="11" type="ORF">C2845_PM02G09990</name>
</gene>
<evidence type="ECO:0000256" key="1">
    <source>
        <dbReference type="ARBA" id="ARBA00008894"/>
    </source>
</evidence>
<reference evidence="12" key="1">
    <citation type="journal article" date="2019" name="Nat. Commun.">
        <title>The genome of broomcorn millet.</title>
        <authorList>
            <person name="Zou C."/>
            <person name="Miki D."/>
            <person name="Li D."/>
            <person name="Tang Q."/>
            <person name="Xiao L."/>
            <person name="Rajput S."/>
            <person name="Deng P."/>
            <person name="Jia W."/>
            <person name="Huang R."/>
            <person name="Zhang M."/>
            <person name="Sun Y."/>
            <person name="Hu J."/>
            <person name="Fu X."/>
            <person name="Schnable P.S."/>
            <person name="Li F."/>
            <person name="Zhang H."/>
            <person name="Feng B."/>
            <person name="Zhu X."/>
            <person name="Liu R."/>
            <person name="Schnable J.C."/>
            <person name="Zhu J.-K."/>
            <person name="Zhang H."/>
        </authorList>
    </citation>
    <scope>NUCLEOTIDE SEQUENCE [LARGE SCALE GENOMIC DNA]</scope>
</reference>
<dbReference type="GO" id="GO:0006952">
    <property type="term" value="P:defense response"/>
    <property type="evidence" value="ECO:0007669"/>
    <property type="project" value="UniProtKB-KW"/>
</dbReference>
<dbReference type="AlphaFoldDB" id="A0A3L6S4M8"/>
<keyword evidence="6" id="KW-0067">ATP-binding</keyword>
<evidence type="ECO:0000256" key="6">
    <source>
        <dbReference type="ARBA" id="ARBA00022840"/>
    </source>
</evidence>
<evidence type="ECO:0000256" key="3">
    <source>
        <dbReference type="ARBA" id="ARBA00022737"/>
    </source>
</evidence>
<dbReference type="Pfam" id="PF23559">
    <property type="entry name" value="WHD_DRP"/>
    <property type="match status" value="1"/>
</dbReference>
<dbReference type="STRING" id="4540.A0A3L6S4M8"/>
<comment type="caution">
    <text evidence="11">The sequence shown here is derived from an EMBL/GenBank/DDBJ whole genome shotgun (WGS) entry which is preliminary data.</text>
</comment>
<dbReference type="Proteomes" id="UP000275267">
    <property type="component" value="Unassembled WGS sequence"/>
</dbReference>
<feature type="domain" description="NB-ARC" evidence="8">
    <location>
        <begin position="173"/>
        <end position="325"/>
    </location>
</feature>
<dbReference type="GO" id="GO:0005524">
    <property type="term" value="F:ATP binding"/>
    <property type="evidence" value="ECO:0007669"/>
    <property type="project" value="UniProtKB-KW"/>
</dbReference>
<dbReference type="PRINTS" id="PR00364">
    <property type="entry name" value="DISEASERSIST"/>
</dbReference>
<dbReference type="InterPro" id="IPR058922">
    <property type="entry name" value="WHD_DRP"/>
</dbReference>
<dbReference type="PANTHER" id="PTHR36766:SF40">
    <property type="entry name" value="DISEASE RESISTANCE PROTEIN RGA3"/>
    <property type="match status" value="1"/>
</dbReference>
<feature type="chain" id="PRO_5017970741" evidence="7">
    <location>
        <begin position="19"/>
        <end position="547"/>
    </location>
</feature>
<accession>A0A3L6S4M8</accession>
<evidence type="ECO:0000313" key="12">
    <source>
        <dbReference type="Proteomes" id="UP000275267"/>
    </source>
</evidence>
<dbReference type="EMBL" id="PQIB02000005">
    <property type="protein sequence ID" value="RLN15915.1"/>
    <property type="molecule type" value="Genomic_DNA"/>
</dbReference>
<sequence>MGEVVLSAFLQVLFQVIADLVKEELQSTSGLQNERRSLISDVGMIQAVLRGAEKMQLSELQKLWFSELKDVSYDATDVLDEYTYEIQRHQVIQLAPVRNSSLFSQLSLRRQIFMHDMEKKIKDIANRIACIKEKRLTFQVDVHGHTGQHHESRSPQQSSNFPPTFVYGRHDDQHKIVEMLLQSDLKPNVAVLPILGDACMGKTTVAQLDFNDERVSLRYSKAKITASIIESIEGKTFSSNLSTLQMHLAERLKDTRYLLVLDDYWRESWYDWHGKLKLPLLKGAVGSKIIVTTRSAVVARVLGTSTPYRLQHLQDEDCWWLFCYFSQGTEAHTYDFQDISRLREDVIRKCRGVPFVAVCLGLRVHQENDRSKWTAILHEENWDSTGHLIGALRLSYAQLDSHLKPCFAYSSVVPQNFLLEEEWLIQHWMAQGFIQPNPNESETIEDTARSYFRSLVGRSFFQTAHVDSTGERQSYSLSEMMRDLAIHVSGEDCKCSIIDGPYNIPEKVRYLTVVFNMPTSQDMFEVISGGKRLHTLIVVGGSEHFSS</sequence>
<dbReference type="Gene3D" id="1.20.5.4130">
    <property type="match status" value="1"/>
</dbReference>
<keyword evidence="3" id="KW-0677">Repeat</keyword>
<protein>
    <submittedName>
        <fullName evidence="11">Disease resistance protein RGA3</fullName>
    </submittedName>
</protein>
<dbReference type="InterPro" id="IPR041118">
    <property type="entry name" value="Rx_N"/>
</dbReference>
<dbReference type="GO" id="GO:0043531">
    <property type="term" value="F:ADP binding"/>
    <property type="evidence" value="ECO:0007669"/>
    <property type="project" value="InterPro"/>
</dbReference>
<organism evidence="11 12">
    <name type="scientific">Panicum miliaceum</name>
    <name type="common">Proso millet</name>
    <name type="synonym">Broomcorn millet</name>
    <dbReference type="NCBI Taxonomy" id="4540"/>
    <lineage>
        <taxon>Eukaryota</taxon>
        <taxon>Viridiplantae</taxon>
        <taxon>Streptophyta</taxon>
        <taxon>Embryophyta</taxon>
        <taxon>Tracheophyta</taxon>
        <taxon>Spermatophyta</taxon>
        <taxon>Magnoliopsida</taxon>
        <taxon>Liliopsida</taxon>
        <taxon>Poales</taxon>
        <taxon>Poaceae</taxon>
        <taxon>PACMAD clade</taxon>
        <taxon>Panicoideae</taxon>
        <taxon>Panicodae</taxon>
        <taxon>Paniceae</taxon>
        <taxon>Panicinae</taxon>
        <taxon>Panicum</taxon>
        <taxon>Panicum sect. Panicum</taxon>
    </lineage>
</organism>
<dbReference type="Pfam" id="PF00931">
    <property type="entry name" value="NB-ARC"/>
    <property type="match status" value="1"/>
</dbReference>
<dbReference type="SUPFAM" id="SSF52540">
    <property type="entry name" value="P-loop containing nucleoside triphosphate hydrolases"/>
    <property type="match status" value="1"/>
</dbReference>
<dbReference type="CDD" id="cd14798">
    <property type="entry name" value="RX-CC_like"/>
    <property type="match status" value="1"/>
</dbReference>
<dbReference type="Pfam" id="PF18052">
    <property type="entry name" value="Rx_N"/>
    <property type="match status" value="1"/>
</dbReference>
<comment type="similarity">
    <text evidence="1">Belongs to the disease resistance NB-LRR family.</text>
</comment>
<dbReference type="InterPro" id="IPR002182">
    <property type="entry name" value="NB-ARC"/>
</dbReference>
<proteinExistence type="inferred from homology"/>
<feature type="signal peptide" evidence="7">
    <location>
        <begin position="1"/>
        <end position="18"/>
    </location>
</feature>
<keyword evidence="2" id="KW-0433">Leucine-rich repeat</keyword>
<keyword evidence="12" id="KW-1185">Reference proteome</keyword>
<feature type="domain" description="Disease resistance protein winged helix" evidence="10">
    <location>
        <begin position="414"/>
        <end position="485"/>
    </location>
</feature>
<evidence type="ECO:0000259" key="8">
    <source>
        <dbReference type="Pfam" id="PF00931"/>
    </source>
</evidence>
<keyword evidence="4" id="KW-0547">Nucleotide-binding</keyword>
<dbReference type="InterPro" id="IPR036388">
    <property type="entry name" value="WH-like_DNA-bd_sf"/>
</dbReference>
<keyword evidence="5" id="KW-0611">Plant defense</keyword>
<feature type="domain" description="Disease resistance N-terminal" evidence="9">
    <location>
        <begin position="9"/>
        <end position="98"/>
    </location>
</feature>
<evidence type="ECO:0000256" key="7">
    <source>
        <dbReference type="SAM" id="SignalP"/>
    </source>
</evidence>
<dbReference type="InterPro" id="IPR027417">
    <property type="entry name" value="P-loop_NTPase"/>
</dbReference>
<name>A0A3L6S4M8_PANMI</name>
<evidence type="ECO:0000259" key="10">
    <source>
        <dbReference type="Pfam" id="PF23559"/>
    </source>
</evidence>
<dbReference type="OrthoDB" id="778770at2759"/>
<keyword evidence="7" id="KW-0732">Signal</keyword>
<evidence type="ECO:0000256" key="2">
    <source>
        <dbReference type="ARBA" id="ARBA00022614"/>
    </source>
</evidence>
<dbReference type="InterPro" id="IPR038005">
    <property type="entry name" value="RX-like_CC"/>
</dbReference>
<dbReference type="Gene3D" id="1.10.10.10">
    <property type="entry name" value="Winged helix-like DNA-binding domain superfamily/Winged helix DNA-binding domain"/>
    <property type="match status" value="1"/>
</dbReference>